<dbReference type="Proteomes" id="UP000269945">
    <property type="component" value="Unassembled WGS sequence"/>
</dbReference>
<evidence type="ECO:0000313" key="9">
    <source>
        <dbReference type="Proteomes" id="UP000269945"/>
    </source>
</evidence>
<sequence>MKRENEQSICVYWQGSSWSNEGCQVISSDENQTLCSCNHLSSFAILMASTNLKVDPVLTMITYVGLSLSLLCLFLAALTFLLCRPIQNISTSLHLQLSICLFLAHLLFLTGIDRTEPK</sequence>
<keyword evidence="5" id="KW-1015">Disulfide bond</keyword>
<dbReference type="GO" id="GO:0004930">
    <property type="term" value="F:G protein-coupled receptor activity"/>
    <property type="evidence" value="ECO:0007669"/>
    <property type="project" value="InterPro"/>
</dbReference>
<evidence type="ECO:0000256" key="1">
    <source>
        <dbReference type="ARBA" id="ARBA00004141"/>
    </source>
</evidence>
<feature type="domain" description="GAIN-B" evidence="7">
    <location>
        <begin position="1"/>
        <end position="53"/>
    </location>
</feature>
<evidence type="ECO:0000259" key="7">
    <source>
        <dbReference type="PROSITE" id="PS50221"/>
    </source>
</evidence>
<dbReference type="PANTHER" id="PTHR12011:SF433">
    <property type="entry name" value="ADHESION G PROTEIN-COUPLED RECEPTOR E1-LIKE-RELATED"/>
    <property type="match status" value="1"/>
</dbReference>
<comment type="subcellular location">
    <subcellularLocation>
        <location evidence="1">Membrane</location>
        <topology evidence="1">Multi-pass membrane protein</topology>
    </subcellularLocation>
</comment>
<dbReference type="InterPro" id="IPR001740">
    <property type="entry name" value="GPCR_2_EMR1-like_rcpt"/>
</dbReference>
<evidence type="ECO:0000256" key="4">
    <source>
        <dbReference type="ARBA" id="ARBA00023136"/>
    </source>
</evidence>
<dbReference type="GO" id="GO:0007189">
    <property type="term" value="P:adenylate cyclase-activating G protein-coupled receptor signaling pathway"/>
    <property type="evidence" value="ECO:0007669"/>
    <property type="project" value="TreeGrafter"/>
</dbReference>
<dbReference type="InterPro" id="IPR057244">
    <property type="entry name" value="GAIN_B"/>
</dbReference>
<dbReference type="Pfam" id="PF00002">
    <property type="entry name" value="7tm_2"/>
    <property type="match status" value="1"/>
</dbReference>
<dbReference type="PROSITE" id="PS50221">
    <property type="entry name" value="GAIN_B"/>
    <property type="match status" value="1"/>
</dbReference>
<accession>A0A9X9LD85</accession>
<dbReference type="SMART" id="SM00303">
    <property type="entry name" value="GPS"/>
    <property type="match status" value="1"/>
</dbReference>
<dbReference type="InterPro" id="IPR000832">
    <property type="entry name" value="GPCR_2_secretin-like"/>
</dbReference>
<comment type="caution">
    <text evidence="8">The sequence shown here is derived from an EMBL/GenBank/DDBJ whole genome shotgun (WGS) entry which is preliminary data.</text>
</comment>
<dbReference type="AlphaFoldDB" id="A0A9X9LD85"/>
<dbReference type="PANTHER" id="PTHR12011">
    <property type="entry name" value="ADHESION G-PROTEIN COUPLED RECEPTOR"/>
    <property type="match status" value="1"/>
</dbReference>
<dbReference type="Gene3D" id="2.60.220.50">
    <property type="match status" value="1"/>
</dbReference>
<reference evidence="8 9" key="1">
    <citation type="submission" date="2018-10" db="EMBL/GenBank/DDBJ databases">
        <authorList>
            <person name="Ekblom R."/>
            <person name="Jareborg N."/>
        </authorList>
    </citation>
    <scope>NUCLEOTIDE SEQUENCE [LARGE SCALE GENOMIC DNA]</scope>
    <source>
        <tissue evidence="8">Muscle</tissue>
    </source>
</reference>
<keyword evidence="4" id="KW-0472">Membrane</keyword>
<dbReference type="InterPro" id="IPR046338">
    <property type="entry name" value="GAIN_dom_sf"/>
</dbReference>
<dbReference type="InterPro" id="IPR000203">
    <property type="entry name" value="GPS"/>
</dbReference>
<dbReference type="GO" id="GO:0005886">
    <property type="term" value="C:plasma membrane"/>
    <property type="evidence" value="ECO:0007669"/>
    <property type="project" value="TreeGrafter"/>
</dbReference>
<dbReference type="Pfam" id="PF01825">
    <property type="entry name" value="GPS"/>
    <property type="match status" value="1"/>
</dbReference>
<keyword evidence="2" id="KW-0812">Transmembrane</keyword>
<gene>
    <name evidence="8" type="ORF">BN2614_LOCUS1</name>
</gene>
<evidence type="ECO:0000256" key="2">
    <source>
        <dbReference type="ARBA" id="ARBA00022692"/>
    </source>
</evidence>
<proteinExistence type="predicted"/>
<feature type="non-terminal residue" evidence="8">
    <location>
        <position position="1"/>
    </location>
</feature>
<dbReference type="Gene3D" id="1.20.1070.10">
    <property type="entry name" value="Rhodopsin 7-helix transmembrane proteins"/>
    <property type="match status" value="1"/>
</dbReference>
<evidence type="ECO:0000256" key="6">
    <source>
        <dbReference type="ARBA" id="ARBA00023180"/>
    </source>
</evidence>
<dbReference type="EMBL" id="CYRY02000855">
    <property type="protein sequence ID" value="VCW50461.1"/>
    <property type="molecule type" value="Genomic_DNA"/>
</dbReference>
<name>A0A9X9LD85_GULGU</name>
<evidence type="ECO:0000256" key="3">
    <source>
        <dbReference type="ARBA" id="ARBA00022989"/>
    </source>
</evidence>
<keyword evidence="3" id="KW-1133">Transmembrane helix</keyword>
<dbReference type="PRINTS" id="PR01128">
    <property type="entry name" value="EMR1HORMONER"/>
</dbReference>
<evidence type="ECO:0000313" key="8">
    <source>
        <dbReference type="EMBL" id="VCW50461.1"/>
    </source>
</evidence>
<organism evidence="8 9">
    <name type="scientific">Gulo gulo</name>
    <name type="common">Wolverine</name>
    <name type="synonym">Gluton</name>
    <dbReference type="NCBI Taxonomy" id="48420"/>
    <lineage>
        <taxon>Eukaryota</taxon>
        <taxon>Metazoa</taxon>
        <taxon>Chordata</taxon>
        <taxon>Craniata</taxon>
        <taxon>Vertebrata</taxon>
        <taxon>Euteleostomi</taxon>
        <taxon>Mammalia</taxon>
        <taxon>Eutheria</taxon>
        <taxon>Laurasiatheria</taxon>
        <taxon>Carnivora</taxon>
        <taxon>Caniformia</taxon>
        <taxon>Musteloidea</taxon>
        <taxon>Mustelidae</taxon>
        <taxon>Guloninae</taxon>
        <taxon>Gulo</taxon>
    </lineage>
</organism>
<protein>
    <recommendedName>
        <fullName evidence="7">GAIN-B domain-containing protein</fullName>
    </recommendedName>
</protein>
<evidence type="ECO:0000256" key="5">
    <source>
        <dbReference type="ARBA" id="ARBA00023157"/>
    </source>
</evidence>
<keyword evidence="6" id="KW-0325">Glycoprotein</keyword>
<keyword evidence="9" id="KW-1185">Reference proteome</keyword>